<reference evidence="2 3" key="1">
    <citation type="submission" date="2024-02" db="EMBL/GenBank/DDBJ databases">
        <authorList>
            <person name="Chen Y."/>
            <person name="Shah S."/>
            <person name="Dougan E. K."/>
            <person name="Thang M."/>
            <person name="Chan C."/>
        </authorList>
    </citation>
    <scope>NUCLEOTIDE SEQUENCE [LARGE SCALE GENOMIC DNA]</scope>
</reference>
<evidence type="ECO:0000256" key="1">
    <source>
        <dbReference type="SAM" id="MobiDB-lite"/>
    </source>
</evidence>
<proteinExistence type="predicted"/>
<evidence type="ECO:0000313" key="2">
    <source>
        <dbReference type="EMBL" id="CAK9105373.1"/>
    </source>
</evidence>
<dbReference type="EMBL" id="CAXAMM010042529">
    <property type="protein sequence ID" value="CAK9105373.1"/>
    <property type="molecule type" value="Genomic_DNA"/>
</dbReference>
<gene>
    <name evidence="2" type="ORF">SCF082_LOCUS49114</name>
</gene>
<feature type="compositionally biased region" description="Basic residues" evidence="1">
    <location>
        <begin position="123"/>
        <end position="132"/>
    </location>
</feature>
<sequence>MEAPRKRRRLRPIQNLDFSFLEETSPKESELKLPEPSAAIKSSVQATVDVDAVEAVEAEEGSVNGSVQKDPAAPAPAAPAAAPAPAVSAEVQEDETPSDEENGEADTAAPNPSVTPSAGSAPPRKRRVVRVVRRKKRRPVDQFFIPEPVSYHPAEAAPESPKKAAPTGPEALKAAEEVLLQLLEQQALTCKELRQSIEAQLREILKDWTQEHHRAESSAFSCVQQALDGAFELQDATSLSFAVEEVQQLGLPVPLMITHRLEELKKLEDVEGLWQCLSTCVRDADRVGVVFWSGREMERWRDG</sequence>
<feature type="compositionally biased region" description="Acidic residues" evidence="1">
    <location>
        <begin position="91"/>
        <end position="104"/>
    </location>
</feature>
<organism evidence="2 3">
    <name type="scientific">Durusdinium trenchii</name>
    <dbReference type="NCBI Taxonomy" id="1381693"/>
    <lineage>
        <taxon>Eukaryota</taxon>
        <taxon>Sar</taxon>
        <taxon>Alveolata</taxon>
        <taxon>Dinophyceae</taxon>
        <taxon>Suessiales</taxon>
        <taxon>Symbiodiniaceae</taxon>
        <taxon>Durusdinium</taxon>
    </lineage>
</organism>
<dbReference type="Proteomes" id="UP001642464">
    <property type="component" value="Unassembled WGS sequence"/>
</dbReference>
<feature type="region of interest" description="Disordered" evidence="1">
    <location>
        <begin position="21"/>
        <end position="132"/>
    </location>
</feature>
<protein>
    <submittedName>
        <fullName evidence="2">Uncharacterized protein</fullName>
    </submittedName>
</protein>
<feature type="compositionally biased region" description="Basic and acidic residues" evidence="1">
    <location>
        <begin position="24"/>
        <end position="33"/>
    </location>
</feature>
<accession>A0ABP0RY63</accession>
<feature type="compositionally biased region" description="Acidic residues" evidence="1">
    <location>
        <begin position="51"/>
        <end position="60"/>
    </location>
</feature>
<name>A0ABP0RY63_9DINO</name>
<keyword evidence="3" id="KW-1185">Reference proteome</keyword>
<feature type="non-terminal residue" evidence="2">
    <location>
        <position position="303"/>
    </location>
</feature>
<comment type="caution">
    <text evidence="2">The sequence shown here is derived from an EMBL/GenBank/DDBJ whole genome shotgun (WGS) entry which is preliminary data.</text>
</comment>
<evidence type="ECO:0000313" key="3">
    <source>
        <dbReference type="Proteomes" id="UP001642464"/>
    </source>
</evidence>